<sequence>MRELNQRTDSSRIETDVYTNKGPRLPAYEKSMREISTLRNTVLCFVSEVVGFGS</sequence>
<keyword evidence="2" id="KW-1185">Reference proteome</keyword>
<name>A0A165WDF8_9AGAM</name>
<protein>
    <submittedName>
        <fullName evidence="1">Uncharacterized protein</fullName>
    </submittedName>
</protein>
<evidence type="ECO:0000313" key="1">
    <source>
        <dbReference type="EMBL" id="KZT31015.1"/>
    </source>
</evidence>
<dbReference type="EMBL" id="KV428987">
    <property type="protein sequence ID" value="KZT31015.1"/>
    <property type="molecule type" value="Genomic_DNA"/>
</dbReference>
<accession>A0A165WDF8</accession>
<organism evidence="1 2">
    <name type="scientific">Sistotremastrum suecicum HHB10207 ss-3</name>
    <dbReference type="NCBI Taxonomy" id="1314776"/>
    <lineage>
        <taxon>Eukaryota</taxon>
        <taxon>Fungi</taxon>
        <taxon>Dikarya</taxon>
        <taxon>Basidiomycota</taxon>
        <taxon>Agaricomycotina</taxon>
        <taxon>Agaricomycetes</taxon>
        <taxon>Sistotremastrales</taxon>
        <taxon>Sistotremastraceae</taxon>
        <taxon>Sistotremastrum</taxon>
    </lineage>
</organism>
<evidence type="ECO:0000313" key="2">
    <source>
        <dbReference type="Proteomes" id="UP000076798"/>
    </source>
</evidence>
<dbReference type="Proteomes" id="UP000076798">
    <property type="component" value="Unassembled WGS sequence"/>
</dbReference>
<reference evidence="1 2" key="1">
    <citation type="journal article" date="2016" name="Mol. Biol. Evol.">
        <title>Comparative Genomics of Early-Diverging Mushroom-Forming Fungi Provides Insights into the Origins of Lignocellulose Decay Capabilities.</title>
        <authorList>
            <person name="Nagy L.G."/>
            <person name="Riley R."/>
            <person name="Tritt A."/>
            <person name="Adam C."/>
            <person name="Daum C."/>
            <person name="Floudas D."/>
            <person name="Sun H."/>
            <person name="Yadav J.S."/>
            <person name="Pangilinan J."/>
            <person name="Larsson K.H."/>
            <person name="Matsuura K."/>
            <person name="Barry K."/>
            <person name="Labutti K."/>
            <person name="Kuo R."/>
            <person name="Ohm R.A."/>
            <person name="Bhattacharya S.S."/>
            <person name="Shirouzu T."/>
            <person name="Yoshinaga Y."/>
            <person name="Martin F.M."/>
            <person name="Grigoriev I.V."/>
            <person name="Hibbett D.S."/>
        </authorList>
    </citation>
    <scope>NUCLEOTIDE SEQUENCE [LARGE SCALE GENOMIC DNA]</scope>
    <source>
        <strain evidence="1 2">HHB10207 ss-3</strain>
    </source>
</reference>
<dbReference type="AlphaFoldDB" id="A0A165WDF8"/>
<gene>
    <name evidence="1" type="ORF">SISSUDRAFT_1068225</name>
</gene>
<proteinExistence type="predicted"/>